<dbReference type="Proteomes" id="UP001161669">
    <property type="component" value="Segment"/>
</dbReference>
<dbReference type="InterPro" id="IPR024755">
    <property type="entry name" value="cpYpsA"/>
</dbReference>
<reference evidence="2" key="1">
    <citation type="journal article" date="2019" name="J. Virol.">
        <title>Medusavirus, a novel large DNA virus discovered from hot spring water.</title>
        <authorList>
            <person name="Yoshikawa G."/>
            <person name="Blanc-Mathieu R."/>
            <person name="Song C."/>
            <person name="Kayama Y."/>
            <person name="Mochizuki T."/>
            <person name="Murata K."/>
            <person name="Ogata H."/>
            <person name="Takemura M."/>
        </authorList>
    </citation>
    <scope>NUCLEOTIDE SEQUENCE [LARGE SCALE GENOMIC DNA]</scope>
</reference>
<accession>A0A3T1CWY3</accession>
<dbReference type="KEGG" id="vg:80540695"/>
<evidence type="ECO:0000313" key="1">
    <source>
        <dbReference type="EMBL" id="BBI30343.1"/>
    </source>
</evidence>
<sequence length="192" mass="20767">MQREYKVISGGQVGVDEGALRGAVAAGIATAGYMPKGFKRAGAPDPEFAAKYNLCETSYGKGGDADRDRQNVDNSDLLVAFLLDKPMTGRGTRQTMMYAYAGKSQSGVCVGPVLDHFDKPTLVRGVANTDIFVVWDLDEENWEAAADALRKVIREDAAIYTNIMFSGPMERTSPGITSLTERLVAKAFSRSD</sequence>
<dbReference type="Pfam" id="PF12694">
    <property type="entry name" value="cpYpsA"/>
    <property type="match status" value="1"/>
</dbReference>
<protein>
    <submittedName>
        <fullName evidence="1">Molybdenum cofactor carrier</fullName>
    </submittedName>
</protein>
<evidence type="ECO:0000313" key="2">
    <source>
        <dbReference type="Proteomes" id="UP001161669"/>
    </source>
</evidence>
<keyword evidence="2" id="KW-1185">Reference proteome</keyword>
<organism evidence="1 2">
    <name type="scientific">Acanthamoeba castellanii medusavirus J1</name>
    <dbReference type="NCBI Taxonomy" id="3114988"/>
    <lineage>
        <taxon>Viruses</taxon>
        <taxon>Varidnaviria</taxon>
        <taxon>Bamfordvirae</taxon>
        <taxon>Nucleocytoviricota</taxon>
        <taxon>Megaviricetes</taxon>
        <taxon>Mamonoviridae</taxon>
        <taxon>Medusavirus</taxon>
        <taxon>Medusavirus medusae</taxon>
    </lineage>
</organism>
<dbReference type="Gene3D" id="3.40.50.450">
    <property type="match status" value="1"/>
</dbReference>
<dbReference type="EMBL" id="AP018495">
    <property type="protein sequence ID" value="BBI30343.1"/>
    <property type="molecule type" value="Genomic_DNA"/>
</dbReference>
<proteinExistence type="predicted"/>
<name>A0A3T1CWY3_9VIRU</name>
<dbReference type="SUPFAM" id="SSF102405">
    <property type="entry name" value="MCP/YpsA-like"/>
    <property type="match status" value="1"/>
</dbReference>